<dbReference type="GO" id="GO:0045881">
    <property type="term" value="P:positive regulation of sporulation resulting in formation of a cellular spore"/>
    <property type="evidence" value="ECO:0007669"/>
    <property type="project" value="TreeGrafter"/>
</dbReference>
<dbReference type="GO" id="GO:0005694">
    <property type="term" value="C:chromosome"/>
    <property type="evidence" value="ECO:0007669"/>
    <property type="project" value="TreeGrafter"/>
</dbReference>
<dbReference type="GO" id="GO:0003677">
    <property type="term" value="F:DNA binding"/>
    <property type="evidence" value="ECO:0007669"/>
    <property type="project" value="UniProtKB-KW"/>
</dbReference>
<dbReference type="Gene3D" id="3.90.1530.30">
    <property type="match status" value="1"/>
</dbReference>
<dbReference type="FunFam" id="1.10.10.2830:FF:000001">
    <property type="entry name" value="Chromosome partitioning protein ParB"/>
    <property type="match status" value="1"/>
</dbReference>
<comment type="subcellular location">
    <subcellularLocation>
        <location evidence="1">Cytoplasm</location>
        <location evidence="1">Nucleoid</location>
    </subcellularLocation>
</comment>
<dbReference type="EMBL" id="FP929052">
    <property type="protein sequence ID" value="CBL16543.1"/>
    <property type="molecule type" value="Genomic_DNA"/>
</dbReference>
<dbReference type="PANTHER" id="PTHR33375:SF8">
    <property type="entry name" value="NUCLEOID OCCLUSION PROTEIN"/>
    <property type="match status" value="1"/>
</dbReference>
<keyword evidence="3" id="KW-0238">DNA-binding</keyword>
<dbReference type="InterPro" id="IPR041468">
    <property type="entry name" value="HTH_ParB/Spo0J"/>
</dbReference>
<reference evidence="5" key="2">
    <citation type="submission" date="2010-03" db="EMBL/GenBank/DDBJ databases">
        <authorList>
            <person name="Pajon A."/>
        </authorList>
    </citation>
    <scope>NUCLEOTIDE SEQUENCE</scope>
    <source>
        <strain evidence="5">Type strain: 18P13</strain>
    </source>
</reference>
<feature type="domain" description="ParB-like N-terminal" evidence="4">
    <location>
        <begin position="36"/>
        <end position="125"/>
    </location>
</feature>
<dbReference type="GO" id="GO:0009295">
    <property type="term" value="C:nucleoid"/>
    <property type="evidence" value="ECO:0007669"/>
    <property type="project" value="UniProtKB-SubCell"/>
</dbReference>
<keyword evidence="6" id="KW-1185">Reference proteome</keyword>
<protein>
    <submittedName>
        <fullName evidence="5">ParB-like partition proteins</fullName>
    </submittedName>
</protein>
<evidence type="ECO:0000256" key="1">
    <source>
        <dbReference type="ARBA" id="ARBA00004453"/>
    </source>
</evidence>
<comment type="similarity">
    <text evidence="2">Belongs to the ParB family.</text>
</comment>
<dbReference type="SMART" id="SM00470">
    <property type="entry name" value="ParB"/>
    <property type="match status" value="1"/>
</dbReference>
<dbReference type="STRING" id="213810.RUM_03020"/>
<evidence type="ECO:0000259" key="4">
    <source>
        <dbReference type="SMART" id="SM00470"/>
    </source>
</evidence>
<dbReference type="SUPFAM" id="SSF110849">
    <property type="entry name" value="ParB/Sulfiredoxin"/>
    <property type="match status" value="1"/>
</dbReference>
<dbReference type="SUPFAM" id="SSF109709">
    <property type="entry name" value="KorB DNA-binding domain-like"/>
    <property type="match status" value="1"/>
</dbReference>
<dbReference type="Pfam" id="PF17762">
    <property type="entry name" value="HTH_ParB"/>
    <property type="match status" value="1"/>
</dbReference>
<gene>
    <name evidence="5" type="ordered locus">RUM_03020</name>
</gene>
<dbReference type="KEGG" id="rch:RUM_03020"/>
<dbReference type="NCBIfam" id="TIGR00180">
    <property type="entry name" value="parB_part"/>
    <property type="match status" value="1"/>
</dbReference>
<dbReference type="Gene3D" id="1.10.10.2830">
    <property type="match status" value="1"/>
</dbReference>
<dbReference type="Proteomes" id="UP000007054">
    <property type="component" value="Chromosome"/>
</dbReference>
<dbReference type="InterPro" id="IPR004437">
    <property type="entry name" value="ParB/RepB/Spo0J"/>
</dbReference>
<dbReference type="InterPro" id="IPR003115">
    <property type="entry name" value="ParB_N"/>
</dbReference>
<evidence type="ECO:0000256" key="2">
    <source>
        <dbReference type="ARBA" id="ARBA00006295"/>
    </source>
</evidence>
<evidence type="ECO:0000256" key="3">
    <source>
        <dbReference type="ARBA" id="ARBA00023125"/>
    </source>
</evidence>
<dbReference type="AlphaFoldDB" id="D4LA98"/>
<sequence>MGHIFCYNWLTDNRGKEQKMGTFLGFTREKNTTRVIQVAPEEILPNPHQPRTEFEEVEILSLAESIQQNGLLQPLSVRKLPDGYELIAGERRLRAARELGLPTVPCIVFDVSDRTSAILSLVENIQRQNLNFFDEAAAIQRLIASYGMTQEDAAVKLGRAQSTVANKLRLLKISEPHRALILKYGLTERHARALLKLSSLEDRETVLQQVIKRNLNVEKTEQLIADLLHQQKERESYRQRSPFFQNVRIFVNTIQKAVETMQAAGIQADARKIQHDDFVEYRVYIPVVK</sequence>
<dbReference type="InterPro" id="IPR036086">
    <property type="entry name" value="ParB/Sulfiredoxin_sf"/>
</dbReference>
<reference evidence="5" key="1">
    <citation type="submission" date="2010-03" db="EMBL/GenBank/DDBJ databases">
        <title>The genome sequence of Ruminococcus sp. 18P13.</title>
        <authorList>
            <consortium name="metaHIT consortium -- http://www.metahit.eu/"/>
            <person name="Pajon A."/>
            <person name="Turner K."/>
            <person name="Parkhill J."/>
            <person name="Bernalier A."/>
        </authorList>
    </citation>
    <scope>NUCLEOTIDE SEQUENCE [LARGE SCALE GENOMIC DNA]</scope>
    <source>
        <strain evidence="5">Type strain: 18P13</strain>
    </source>
</reference>
<dbReference type="FunFam" id="3.90.1530.30:FF:000001">
    <property type="entry name" value="Chromosome partitioning protein ParB"/>
    <property type="match status" value="1"/>
</dbReference>
<name>D4LA98_RUMC1</name>
<dbReference type="CDD" id="cd16393">
    <property type="entry name" value="SPO0J_N"/>
    <property type="match status" value="1"/>
</dbReference>
<dbReference type="InterPro" id="IPR050336">
    <property type="entry name" value="Chromosome_partition/occlusion"/>
</dbReference>
<organism evidence="5 6">
    <name type="scientific">Ruminococcus champanellensis (strain DSM 18848 / JCM 17042 / KCTC 15320 / 18P13)</name>
    <dbReference type="NCBI Taxonomy" id="213810"/>
    <lineage>
        <taxon>Bacteria</taxon>
        <taxon>Bacillati</taxon>
        <taxon>Bacillota</taxon>
        <taxon>Clostridia</taxon>
        <taxon>Eubacteriales</taxon>
        <taxon>Oscillospiraceae</taxon>
        <taxon>Ruminococcus</taxon>
    </lineage>
</organism>
<dbReference type="BioCyc" id="RCHA213810:RUM_RS01445-MONOMER"/>
<proteinExistence type="inferred from homology"/>
<evidence type="ECO:0000313" key="6">
    <source>
        <dbReference type="Proteomes" id="UP000007054"/>
    </source>
</evidence>
<dbReference type="PANTHER" id="PTHR33375">
    <property type="entry name" value="CHROMOSOME-PARTITIONING PROTEIN PARB-RELATED"/>
    <property type="match status" value="1"/>
</dbReference>
<dbReference type="PATRIC" id="fig|213810.4.peg.207"/>
<accession>D4LA98</accession>
<dbReference type="Pfam" id="PF02195">
    <property type="entry name" value="ParB_N"/>
    <property type="match status" value="1"/>
</dbReference>
<evidence type="ECO:0000313" key="5">
    <source>
        <dbReference type="EMBL" id="CBL16543.1"/>
    </source>
</evidence>
<dbReference type="GO" id="GO:0007059">
    <property type="term" value="P:chromosome segregation"/>
    <property type="evidence" value="ECO:0007669"/>
    <property type="project" value="TreeGrafter"/>
</dbReference>
<dbReference type="HOGENOM" id="CLU_023853_0_1_9"/>